<dbReference type="EMBL" id="LT906446">
    <property type="protein sequence ID" value="SNU93892.1"/>
    <property type="molecule type" value="Genomic_DNA"/>
</dbReference>
<sequence>MIFGNLNQVQRYAFLPEKVKAFFKYVQEHDLLSYEEGSYKINGDEFFVNVNEYDTVLREDRFWEAHKKYIDVHVMLKGQEFIDVNFIDNMQLGEYKADNDFQALDGDYKASVKLNPGDFLICYPEDAHRTGVIADEACHLKKAIFKIKVED</sequence>
<dbReference type="InterPro" id="IPR037012">
    <property type="entry name" value="NanQ/TabA/YiaL_sf"/>
</dbReference>
<dbReference type="Pfam" id="PF04074">
    <property type="entry name" value="DUF386"/>
    <property type="match status" value="1"/>
</dbReference>
<protein>
    <submittedName>
        <fullName evidence="1">Toxin-antitoxin biofilm protein TabA</fullName>
    </submittedName>
</protein>
<dbReference type="Gene3D" id="2.60.120.370">
    <property type="entry name" value="YhcH/YjgK/YiaL"/>
    <property type="match status" value="1"/>
</dbReference>
<dbReference type="PANTHER" id="PTHR34986:SF1">
    <property type="entry name" value="PROTEIN YIAL"/>
    <property type="match status" value="1"/>
</dbReference>
<name>A0A239T8T9_9FIRM</name>
<reference evidence="1 2" key="1">
    <citation type="submission" date="2017-06" db="EMBL/GenBank/DDBJ databases">
        <authorList>
            <consortium name="Pathogen Informatics"/>
        </authorList>
    </citation>
    <scope>NUCLEOTIDE SEQUENCE [LARGE SCALE GENOMIC DNA]</scope>
    <source>
        <strain evidence="1 2">NCTC10570</strain>
    </source>
</reference>
<dbReference type="GeneID" id="78506154"/>
<dbReference type="RefSeq" id="WP_027889955.1">
    <property type="nucleotide sequence ID" value="NZ_LT906446.1"/>
</dbReference>
<dbReference type="InterPro" id="IPR004375">
    <property type="entry name" value="NanQ/TabA/YiaL"/>
</dbReference>
<dbReference type="GO" id="GO:0005829">
    <property type="term" value="C:cytosol"/>
    <property type="evidence" value="ECO:0007669"/>
    <property type="project" value="TreeGrafter"/>
</dbReference>
<dbReference type="Proteomes" id="UP000215383">
    <property type="component" value="Chromosome 1"/>
</dbReference>
<gene>
    <name evidence="1" type="primary">tabA</name>
    <name evidence="1" type="ORF">SAMEA4364220_00107</name>
</gene>
<dbReference type="SUPFAM" id="SSF51197">
    <property type="entry name" value="Clavaminate synthase-like"/>
    <property type="match status" value="1"/>
</dbReference>
<dbReference type="PANTHER" id="PTHR34986">
    <property type="entry name" value="EVOLVED BETA-GALACTOSIDASE SUBUNIT BETA"/>
    <property type="match status" value="1"/>
</dbReference>
<accession>A0A239T8T9</accession>
<dbReference type="AlphaFoldDB" id="A0A239T8T9"/>
<dbReference type="eggNOG" id="COG2731">
    <property type="taxonomic scope" value="Bacteria"/>
</dbReference>
<evidence type="ECO:0000313" key="2">
    <source>
        <dbReference type="Proteomes" id="UP000215383"/>
    </source>
</evidence>
<keyword evidence="2" id="KW-1185">Reference proteome</keyword>
<organism evidence="1 2">
    <name type="scientific">Megamonas hypermegale</name>
    <dbReference type="NCBI Taxonomy" id="158847"/>
    <lineage>
        <taxon>Bacteria</taxon>
        <taxon>Bacillati</taxon>
        <taxon>Bacillota</taxon>
        <taxon>Negativicutes</taxon>
        <taxon>Selenomonadales</taxon>
        <taxon>Selenomonadaceae</taxon>
        <taxon>Megamonas</taxon>
    </lineage>
</organism>
<dbReference type="NCBIfam" id="TIGR00022">
    <property type="entry name" value="YhcH/YjgK/YiaL family protein"/>
    <property type="match status" value="1"/>
</dbReference>
<evidence type="ECO:0000313" key="1">
    <source>
        <dbReference type="EMBL" id="SNU93892.1"/>
    </source>
</evidence>
<proteinExistence type="predicted"/>